<dbReference type="InterPro" id="IPR034015">
    <property type="entry name" value="M1_LTA4H"/>
</dbReference>
<dbReference type="SUPFAM" id="SSF63737">
    <property type="entry name" value="Leukotriene A4 hydrolase N-terminal domain"/>
    <property type="match status" value="1"/>
</dbReference>
<feature type="domain" description="Peptidase M1 membrane alanine aminopeptidase" evidence="10">
    <location>
        <begin position="248"/>
        <end position="395"/>
    </location>
</feature>
<evidence type="ECO:0000256" key="4">
    <source>
        <dbReference type="ARBA" id="ARBA00022490"/>
    </source>
</evidence>
<protein>
    <submittedName>
        <fullName evidence="12">Leukotriene A4 hydrolase</fullName>
    </submittedName>
</protein>
<dbReference type="EMBL" id="AUZX01010574">
    <property type="protein sequence ID" value="EQD46896.1"/>
    <property type="molecule type" value="Genomic_DNA"/>
</dbReference>
<name>T0ZFB2_9ZZZZ</name>
<dbReference type="InterPro" id="IPR042097">
    <property type="entry name" value="Aminopeptidase_N-like_N_sf"/>
</dbReference>
<evidence type="ECO:0000256" key="9">
    <source>
        <dbReference type="ARBA" id="ARBA00023049"/>
    </source>
</evidence>
<feature type="domain" description="Aminopeptidase N-like N-terminal" evidence="11">
    <location>
        <begin position="38"/>
        <end position="212"/>
    </location>
</feature>
<evidence type="ECO:0000259" key="11">
    <source>
        <dbReference type="Pfam" id="PF17900"/>
    </source>
</evidence>
<keyword evidence="5" id="KW-0645">Protease</keyword>
<evidence type="ECO:0000256" key="8">
    <source>
        <dbReference type="ARBA" id="ARBA00022833"/>
    </source>
</evidence>
<reference evidence="12" key="2">
    <citation type="journal article" date="2014" name="ISME J.">
        <title>Microbial stratification in low pH oxic and suboxic macroscopic growths along an acid mine drainage.</title>
        <authorList>
            <person name="Mendez-Garcia C."/>
            <person name="Mesa V."/>
            <person name="Sprenger R.R."/>
            <person name="Richter M."/>
            <person name="Diez M.S."/>
            <person name="Solano J."/>
            <person name="Bargiela R."/>
            <person name="Golyshina O.V."/>
            <person name="Manteca A."/>
            <person name="Ramos J.L."/>
            <person name="Gallego J.R."/>
            <person name="Llorente I."/>
            <person name="Martins Dos Santos V.A."/>
            <person name="Jensen O.N."/>
            <person name="Pelaez A.I."/>
            <person name="Sanchez J."/>
            <person name="Ferrer M."/>
        </authorList>
    </citation>
    <scope>NUCLEOTIDE SEQUENCE</scope>
</reference>
<evidence type="ECO:0000256" key="2">
    <source>
        <dbReference type="ARBA" id="ARBA00004496"/>
    </source>
</evidence>
<reference evidence="12" key="1">
    <citation type="submission" date="2013-08" db="EMBL/GenBank/DDBJ databases">
        <authorList>
            <person name="Mendez C."/>
            <person name="Richter M."/>
            <person name="Ferrer M."/>
            <person name="Sanchez J."/>
        </authorList>
    </citation>
    <scope>NUCLEOTIDE SEQUENCE</scope>
</reference>
<dbReference type="Gene3D" id="1.10.390.10">
    <property type="entry name" value="Neutral Protease Domain 2"/>
    <property type="match status" value="1"/>
</dbReference>
<evidence type="ECO:0000313" key="12">
    <source>
        <dbReference type="EMBL" id="EQD46896.1"/>
    </source>
</evidence>
<dbReference type="CDD" id="cd09599">
    <property type="entry name" value="M1_LTA4H"/>
    <property type="match status" value="1"/>
</dbReference>
<comment type="caution">
    <text evidence="12">The sequence shown here is derived from an EMBL/GenBank/DDBJ whole genome shotgun (WGS) entry which is preliminary data.</text>
</comment>
<keyword evidence="7 12" id="KW-0378">Hydrolase</keyword>
<sequence>MRLSALLALAAIALPYSVAEAAQDPYSYAEPDRVRVRHADLDLALDFPARVIAGTVTLELDWRDAKAATLDLDTRDLVIERVEALDDAGHAQALRYTLAAPDAELGSKLSIAAPAHPARVRIAYRSAPTASGLQWLDREQTADKRAPFLFSQSQSIHARSWIPLQDTPAVRFSYAARVRAAQGITVLMSALREPTQGDAQSFSQPHPIPSYLMAIAAGALAEQATSPRTAVWAEPSQVQAAAREFSDIELMMRTTEHLYGPYRWGRYDMLVLPPSFPFGGMENPEMTFLTPTVIAGDKSLVSVVAHELAHSWSGNLVTSATWRDIWLNEGFTTYVENRIVEAVYGKTQADEEFVVAAGELRHKMLSLSENQQRLAPAPREVGADDALTDVAYVKG</sequence>
<dbReference type="Gene3D" id="2.60.40.1730">
    <property type="entry name" value="tricorn interacting facor f3 domain"/>
    <property type="match status" value="1"/>
</dbReference>
<dbReference type="Pfam" id="PF17900">
    <property type="entry name" value="Peptidase_M1_N"/>
    <property type="match status" value="1"/>
</dbReference>
<keyword evidence="4" id="KW-0963">Cytoplasm</keyword>
<organism evidence="12">
    <name type="scientific">mine drainage metagenome</name>
    <dbReference type="NCBI Taxonomy" id="410659"/>
    <lineage>
        <taxon>unclassified sequences</taxon>
        <taxon>metagenomes</taxon>
        <taxon>ecological metagenomes</taxon>
    </lineage>
</organism>
<dbReference type="PANTHER" id="PTHR45726">
    <property type="entry name" value="LEUKOTRIENE A-4 HYDROLASE"/>
    <property type="match status" value="1"/>
</dbReference>
<dbReference type="InterPro" id="IPR045357">
    <property type="entry name" value="Aminopeptidase_N-like_N"/>
</dbReference>
<comment type="similarity">
    <text evidence="3">Belongs to the peptidase M1 family.</text>
</comment>
<comment type="subcellular location">
    <subcellularLocation>
        <location evidence="2">Cytoplasm</location>
    </subcellularLocation>
</comment>
<dbReference type="GO" id="GO:0005737">
    <property type="term" value="C:cytoplasm"/>
    <property type="evidence" value="ECO:0007669"/>
    <property type="project" value="UniProtKB-SubCell"/>
</dbReference>
<dbReference type="Pfam" id="PF01433">
    <property type="entry name" value="Peptidase_M1"/>
    <property type="match status" value="1"/>
</dbReference>
<evidence type="ECO:0000259" key="10">
    <source>
        <dbReference type="Pfam" id="PF01433"/>
    </source>
</evidence>
<dbReference type="GO" id="GO:0008237">
    <property type="term" value="F:metallopeptidase activity"/>
    <property type="evidence" value="ECO:0007669"/>
    <property type="project" value="UniProtKB-KW"/>
</dbReference>
<evidence type="ECO:0000256" key="1">
    <source>
        <dbReference type="ARBA" id="ARBA00001947"/>
    </source>
</evidence>
<dbReference type="GO" id="GO:0006508">
    <property type="term" value="P:proteolysis"/>
    <property type="evidence" value="ECO:0007669"/>
    <property type="project" value="UniProtKB-KW"/>
</dbReference>
<dbReference type="PANTHER" id="PTHR45726:SF3">
    <property type="entry name" value="LEUKOTRIENE A-4 HYDROLASE"/>
    <property type="match status" value="1"/>
</dbReference>
<evidence type="ECO:0000256" key="6">
    <source>
        <dbReference type="ARBA" id="ARBA00022723"/>
    </source>
</evidence>
<dbReference type="PRINTS" id="PR00756">
    <property type="entry name" value="ALADIPTASE"/>
</dbReference>
<dbReference type="AlphaFoldDB" id="T0ZFB2"/>
<accession>T0ZFB2</accession>
<feature type="non-terminal residue" evidence="12">
    <location>
        <position position="395"/>
    </location>
</feature>
<gene>
    <name evidence="12" type="ORF">B1A_14407</name>
</gene>
<evidence type="ECO:0000256" key="5">
    <source>
        <dbReference type="ARBA" id="ARBA00022670"/>
    </source>
</evidence>
<dbReference type="InterPro" id="IPR027268">
    <property type="entry name" value="Peptidase_M4/M1_CTD_sf"/>
</dbReference>
<evidence type="ECO:0000256" key="3">
    <source>
        <dbReference type="ARBA" id="ARBA00010136"/>
    </source>
</evidence>
<keyword evidence="9" id="KW-0482">Metalloprotease</keyword>
<dbReference type="InterPro" id="IPR049980">
    <property type="entry name" value="LTA4H_cat"/>
</dbReference>
<dbReference type="Gene3D" id="3.30.2010.30">
    <property type="match status" value="1"/>
</dbReference>
<keyword evidence="8" id="KW-0862">Zinc</keyword>
<comment type="cofactor">
    <cofactor evidence="1">
        <name>Zn(2+)</name>
        <dbReference type="ChEBI" id="CHEBI:29105"/>
    </cofactor>
</comment>
<dbReference type="FunFam" id="3.30.2010.30:FF:000001">
    <property type="entry name" value="Leukotriene A(4) hydrolase"/>
    <property type="match status" value="1"/>
</dbReference>
<keyword evidence="6" id="KW-0479">Metal-binding</keyword>
<proteinExistence type="inferred from homology"/>
<dbReference type="SUPFAM" id="SSF55486">
    <property type="entry name" value="Metalloproteases ('zincins'), catalytic domain"/>
    <property type="match status" value="1"/>
</dbReference>
<dbReference type="GO" id="GO:0008270">
    <property type="term" value="F:zinc ion binding"/>
    <property type="evidence" value="ECO:0007669"/>
    <property type="project" value="InterPro"/>
</dbReference>
<dbReference type="InterPro" id="IPR001930">
    <property type="entry name" value="Peptidase_M1"/>
</dbReference>
<dbReference type="InterPro" id="IPR014782">
    <property type="entry name" value="Peptidase_M1_dom"/>
</dbReference>
<evidence type="ECO:0000256" key="7">
    <source>
        <dbReference type="ARBA" id="ARBA00022801"/>
    </source>
</evidence>